<dbReference type="HOGENOM" id="CLU_017814_2_1_12"/>
<dbReference type="GO" id="GO:0005829">
    <property type="term" value="C:cytosol"/>
    <property type="evidence" value="ECO:0007669"/>
    <property type="project" value="TreeGrafter"/>
</dbReference>
<dbReference type="Pfam" id="PF10509">
    <property type="entry name" value="GalKase_gal_bdg"/>
    <property type="match status" value="1"/>
</dbReference>
<keyword evidence="7 11" id="KW-0067">ATP-binding</keyword>
<keyword evidence="6 11" id="KW-0418">Kinase</keyword>
<dbReference type="RefSeq" id="WP_020964458.1">
    <property type="nucleotide sequence ID" value="NC_022097.1"/>
</dbReference>
<keyword evidence="17" id="KW-1185">Reference proteome</keyword>
<evidence type="ECO:0000256" key="8">
    <source>
        <dbReference type="ARBA" id="ARBA00022842"/>
    </source>
</evidence>
<dbReference type="EMBL" id="CP004120">
    <property type="protein sequence ID" value="AGT43158.1"/>
    <property type="molecule type" value="Genomic_DNA"/>
</dbReference>
<dbReference type="OrthoDB" id="250531at2"/>
<comment type="pathway">
    <text evidence="11">Carbohydrate metabolism; galactose metabolism.</text>
</comment>
<dbReference type="GO" id="GO:0005524">
    <property type="term" value="F:ATP binding"/>
    <property type="evidence" value="ECO:0007669"/>
    <property type="project" value="UniProtKB-UniRule"/>
</dbReference>
<dbReference type="InterPro" id="IPR014721">
    <property type="entry name" value="Ribsml_uS5_D2-typ_fold_subgr"/>
</dbReference>
<keyword evidence="5 11" id="KW-0547">Nucleotide-binding</keyword>
<dbReference type="PRINTS" id="PR00473">
    <property type="entry name" value="GALCTOKINASE"/>
</dbReference>
<protein>
    <recommendedName>
        <fullName evidence="11 12">Galactokinase</fullName>
        <ecNumber evidence="11 12">2.7.1.6</ecNumber>
    </recommendedName>
    <alternativeName>
        <fullName evidence="11">Galactose kinase</fullName>
    </alternativeName>
</protein>
<dbReference type="FunFam" id="3.30.70.890:FF:000001">
    <property type="entry name" value="Galactokinase"/>
    <property type="match status" value="1"/>
</dbReference>
<dbReference type="KEGG" id="tped:TPE_0662"/>
<comment type="function">
    <text evidence="11">Catalyzes the transfer of the gamma-phosphate of ATP to D-galactose to form alpha-D-galactose-1-phosphate (Gal-1-P).</text>
</comment>
<feature type="binding site" evidence="11">
    <location>
        <position position="168"/>
    </location>
    <ligand>
        <name>Mg(2+)</name>
        <dbReference type="ChEBI" id="CHEBI:18420"/>
    </ligand>
</feature>
<dbReference type="InterPro" id="IPR020568">
    <property type="entry name" value="Ribosomal_Su5_D2-typ_SF"/>
</dbReference>
<feature type="binding site" evidence="11">
    <location>
        <begin position="40"/>
        <end position="43"/>
    </location>
    <ligand>
        <name>substrate</name>
    </ligand>
</feature>
<name>S5ZYL5_9SPIR</name>
<feature type="active site" description="Proton acceptor" evidence="11">
    <location>
        <position position="180"/>
    </location>
</feature>
<dbReference type="GO" id="GO:0000287">
    <property type="term" value="F:magnesium ion binding"/>
    <property type="evidence" value="ECO:0007669"/>
    <property type="project" value="UniProtKB-UniRule"/>
</dbReference>
<evidence type="ECO:0000256" key="3">
    <source>
        <dbReference type="ARBA" id="ARBA00022679"/>
    </source>
</evidence>
<feature type="domain" description="Galactokinase N-terminal" evidence="15">
    <location>
        <begin position="13"/>
        <end position="64"/>
    </location>
</feature>
<sequence>MTDKNLSLKKLKEEFILQYGESENEIIIAAAPARINIIGEHIDYNGGLVFPAAINLFLFIALRKRSDRKIIYKTKREKKLFEFFIDDNFKFESKNSFANYLNGMLKFLKEEGLNITCGFEVLISSDIPAGSGLSSSAALESGFGTAVCSIFNFKIDGITLAKIGKRVENDFLGLKSGIMDQFAITMGKENNAILLNTSSLEYKYIPLNIEPYKIAVMNSNKPRKLTESKYNERKAECEKALAYLQQNKQIKFLCELNFKDYKEAEPQLKNNCSEAIAKRVRHCVTESERVAKAVEALKQNDLKLCGKLLCESHISLKEDYEVTGKELDSLFFAAIKQEGCLGARMTGAGFSGCAIAIVHKDCFTQFAQSVGKIYKAETGLTASFFPCSIANGAAVL</sequence>
<evidence type="ECO:0000256" key="9">
    <source>
        <dbReference type="ARBA" id="ARBA00023144"/>
    </source>
</evidence>
<organism evidence="16 17">
    <name type="scientific">Treponema pedis str. T A4</name>
    <dbReference type="NCBI Taxonomy" id="1291379"/>
    <lineage>
        <taxon>Bacteria</taxon>
        <taxon>Pseudomonadati</taxon>
        <taxon>Spirochaetota</taxon>
        <taxon>Spirochaetia</taxon>
        <taxon>Spirochaetales</taxon>
        <taxon>Treponemataceae</taxon>
        <taxon>Treponema</taxon>
    </lineage>
</organism>
<dbReference type="GO" id="GO:0006012">
    <property type="term" value="P:galactose metabolic process"/>
    <property type="evidence" value="ECO:0007669"/>
    <property type="project" value="UniProtKB-UniRule"/>
</dbReference>
<dbReference type="SUPFAM" id="SSF55060">
    <property type="entry name" value="GHMP Kinase, C-terminal domain"/>
    <property type="match status" value="1"/>
</dbReference>
<dbReference type="Proteomes" id="UP000015620">
    <property type="component" value="Chromosome"/>
</dbReference>
<dbReference type="InterPro" id="IPR013750">
    <property type="entry name" value="GHMP_kinase_C_dom"/>
</dbReference>
<dbReference type="Gene3D" id="3.30.230.10">
    <property type="match status" value="1"/>
</dbReference>
<dbReference type="FunFam" id="3.30.230.10:FF:000017">
    <property type="entry name" value="Galactokinase"/>
    <property type="match status" value="1"/>
</dbReference>
<evidence type="ECO:0000256" key="6">
    <source>
        <dbReference type="ARBA" id="ARBA00022777"/>
    </source>
</evidence>
<dbReference type="PIRSF" id="PIRSF000530">
    <property type="entry name" value="Galactokinase"/>
    <property type="match status" value="1"/>
</dbReference>
<dbReference type="STRING" id="1291379.TPE_0662"/>
<dbReference type="GO" id="GO:0004335">
    <property type="term" value="F:galactokinase activity"/>
    <property type="evidence" value="ECO:0007669"/>
    <property type="project" value="UniProtKB-UniRule"/>
</dbReference>
<dbReference type="Pfam" id="PF00288">
    <property type="entry name" value="GHMP_kinases_N"/>
    <property type="match status" value="1"/>
</dbReference>
<dbReference type="InterPro" id="IPR000705">
    <property type="entry name" value="Galactokinase"/>
</dbReference>
<keyword evidence="8 11" id="KW-0460">Magnesium</keyword>
<feature type="binding site" evidence="11">
    <location>
        <position position="136"/>
    </location>
    <ligand>
        <name>Mg(2+)</name>
        <dbReference type="ChEBI" id="CHEBI:18420"/>
    </ligand>
</feature>
<dbReference type="UniPathway" id="UPA00214"/>
<evidence type="ECO:0000259" key="13">
    <source>
        <dbReference type="Pfam" id="PF00288"/>
    </source>
</evidence>
<dbReference type="Pfam" id="PF08544">
    <property type="entry name" value="GHMP_kinases_C"/>
    <property type="match status" value="1"/>
</dbReference>
<feature type="domain" description="GHMP kinase C-terminal" evidence="14">
    <location>
        <begin position="293"/>
        <end position="361"/>
    </location>
</feature>
<proteinExistence type="inferred from homology"/>
<accession>S5ZYL5</accession>
<dbReference type="Gene3D" id="3.30.70.890">
    <property type="entry name" value="GHMP kinase, C-terminal domain"/>
    <property type="match status" value="1"/>
</dbReference>
<evidence type="ECO:0000313" key="16">
    <source>
        <dbReference type="EMBL" id="AGT43158.1"/>
    </source>
</evidence>
<evidence type="ECO:0000256" key="12">
    <source>
        <dbReference type="NCBIfam" id="TIGR00131"/>
    </source>
</evidence>
<dbReference type="PANTHER" id="PTHR10457">
    <property type="entry name" value="MEVALONATE KINASE/GALACTOKINASE"/>
    <property type="match status" value="1"/>
</dbReference>
<feature type="site" description="Transition state stabilizer" evidence="11">
    <location>
        <position position="34"/>
    </location>
</feature>
<reference evidence="16 17" key="1">
    <citation type="journal article" date="2013" name="PLoS ONE">
        <title>Genome-Wide Relatedness of Treponema pedis, from Gingiva and Necrotic Skin Lesions of Pigs, with the Human Oral Pathogen Treponema denticola.</title>
        <authorList>
            <person name="Svartstrom O."/>
            <person name="Mushtaq M."/>
            <person name="Pringle M."/>
            <person name="Segerman B."/>
        </authorList>
    </citation>
    <scope>NUCLEOTIDE SEQUENCE [LARGE SCALE GENOMIC DNA]</scope>
    <source>
        <strain evidence="16">T A4</strain>
    </source>
</reference>
<gene>
    <name evidence="11 16" type="primary">galK</name>
    <name evidence="16" type="ORF">TPE_0662</name>
</gene>
<keyword evidence="2 11" id="KW-0963">Cytoplasm</keyword>
<dbReference type="InterPro" id="IPR019539">
    <property type="entry name" value="GalKase_N"/>
</dbReference>
<evidence type="ECO:0000256" key="5">
    <source>
        <dbReference type="ARBA" id="ARBA00022741"/>
    </source>
</evidence>
<dbReference type="PRINTS" id="PR00959">
    <property type="entry name" value="MEVGALKINASE"/>
</dbReference>
<feature type="binding site" evidence="11">
    <location>
        <begin position="130"/>
        <end position="136"/>
    </location>
    <ligand>
        <name>ATP</name>
        <dbReference type="ChEBI" id="CHEBI:30616"/>
    </ligand>
</feature>
<evidence type="ECO:0000256" key="4">
    <source>
        <dbReference type="ARBA" id="ARBA00022723"/>
    </source>
</evidence>
<evidence type="ECO:0000259" key="14">
    <source>
        <dbReference type="Pfam" id="PF08544"/>
    </source>
</evidence>
<comment type="caution">
    <text evidence="11">Lacks conserved residue(s) required for the propagation of feature annotation.</text>
</comment>
<evidence type="ECO:0000313" key="17">
    <source>
        <dbReference type="Proteomes" id="UP000015620"/>
    </source>
</evidence>
<comment type="similarity">
    <text evidence="1 11">Belongs to the GHMP kinase family. GalK subfamily.</text>
</comment>
<dbReference type="SUPFAM" id="SSF54211">
    <property type="entry name" value="Ribosomal protein S5 domain 2-like"/>
    <property type="match status" value="1"/>
</dbReference>
<feature type="binding site" evidence="11">
    <location>
        <position position="230"/>
    </location>
    <ligand>
        <name>substrate</name>
    </ligand>
</feature>
<dbReference type="EC" id="2.7.1.6" evidence="11 12"/>
<dbReference type="InterPro" id="IPR006203">
    <property type="entry name" value="GHMP_knse_ATP-bd_CS"/>
</dbReference>
<keyword evidence="3 11" id="KW-0808">Transferase</keyword>
<evidence type="ECO:0000256" key="2">
    <source>
        <dbReference type="ARBA" id="ARBA00022490"/>
    </source>
</evidence>
<dbReference type="InterPro" id="IPR022963">
    <property type="entry name" value="Galactokinase_bac"/>
</dbReference>
<keyword evidence="9 11" id="KW-0299">Galactose metabolism</keyword>
<dbReference type="GeneID" id="301089340"/>
<dbReference type="PATRIC" id="fig|1291379.3.peg.665"/>
<dbReference type="InterPro" id="IPR036554">
    <property type="entry name" value="GHMP_kinase_C_sf"/>
</dbReference>
<evidence type="ECO:0000256" key="10">
    <source>
        <dbReference type="ARBA" id="ARBA00023277"/>
    </source>
</evidence>
<keyword evidence="4 11" id="KW-0479">Metal-binding</keyword>
<dbReference type="AlphaFoldDB" id="S5ZYL5"/>
<evidence type="ECO:0000256" key="7">
    <source>
        <dbReference type="ARBA" id="ARBA00022840"/>
    </source>
</evidence>
<dbReference type="PROSITE" id="PS00627">
    <property type="entry name" value="GHMP_KINASES_ATP"/>
    <property type="match status" value="1"/>
</dbReference>
<comment type="catalytic activity">
    <reaction evidence="11">
        <text>alpha-D-galactose + ATP = alpha-D-galactose 1-phosphate + ADP + H(+)</text>
        <dbReference type="Rhea" id="RHEA:13553"/>
        <dbReference type="ChEBI" id="CHEBI:15378"/>
        <dbReference type="ChEBI" id="CHEBI:28061"/>
        <dbReference type="ChEBI" id="CHEBI:30616"/>
        <dbReference type="ChEBI" id="CHEBI:58336"/>
        <dbReference type="ChEBI" id="CHEBI:456216"/>
        <dbReference type="EC" id="2.7.1.6"/>
    </reaction>
</comment>
<dbReference type="InterPro" id="IPR006204">
    <property type="entry name" value="GHMP_kinase_N_dom"/>
</dbReference>
<evidence type="ECO:0000256" key="11">
    <source>
        <dbReference type="HAMAP-Rule" id="MF_00246"/>
    </source>
</evidence>
<feature type="domain" description="GHMP kinase N-terminal" evidence="13">
    <location>
        <begin position="99"/>
        <end position="188"/>
    </location>
</feature>
<dbReference type="HAMAP" id="MF_00246">
    <property type="entry name" value="Galactokinase"/>
    <property type="match status" value="1"/>
</dbReference>
<evidence type="ECO:0000256" key="1">
    <source>
        <dbReference type="ARBA" id="ARBA00006566"/>
    </source>
</evidence>
<comment type="subcellular location">
    <subcellularLocation>
        <location evidence="11">Cytoplasm</location>
    </subcellularLocation>
</comment>
<dbReference type="PANTHER" id="PTHR10457:SF7">
    <property type="entry name" value="GALACTOKINASE-RELATED"/>
    <property type="match status" value="1"/>
</dbReference>
<evidence type="ECO:0000259" key="15">
    <source>
        <dbReference type="Pfam" id="PF10509"/>
    </source>
</evidence>
<dbReference type="NCBIfam" id="NF003705">
    <property type="entry name" value="PRK05322.1"/>
    <property type="match status" value="1"/>
</dbReference>
<dbReference type="NCBIfam" id="TIGR00131">
    <property type="entry name" value="gal_kin"/>
    <property type="match status" value="1"/>
</dbReference>
<keyword evidence="10 11" id="KW-0119">Carbohydrate metabolism</keyword>
<dbReference type="InterPro" id="IPR006206">
    <property type="entry name" value="Mevalonate/galactokinase"/>
</dbReference>